<dbReference type="RefSeq" id="WP_148340072.1">
    <property type="nucleotide sequence ID" value="NZ_LR699119.1"/>
</dbReference>
<protein>
    <recommendedName>
        <fullName evidence="3">TIGR04255 family protein</fullName>
    </recommendedName>
</protein>
<name>A0A5E4PK19_9COXI</name>
<evidence type="ECO:0000313" key="2">
    <source>
        <dbReference type="Proteomes" id="UP000324194"/>
    </source>
</evidence>
<evidence type="ECO:0000313" key="1">
    <source>
        <dbReference type="EMBL" id="VVC76777.1"/>
    </source>
</evidence>
<accession>A0A5E4PK19</accession>
<reference evidence="1 2" key="1">
    <citation type="submission" date="2019-08" db="EMBL/GenBank/DDBJ databases">
        <authorList>
            <person name="Guy L."/>
        </authorList>
    </citation>
    <scope>NUCLEOTIDE SEQUENCE [LARGE SCALE GENOMIC DNA]</scope>
    <source>
        <strain evidence="1 2">SGT-108</strain>
    </source>
</reference>
<dbReference type="KEGG" id="asip:AQUSIP_21030"/>
<sequence length="248" mass="28370">MAKPLPMRLKKEPLIEAVFEVRFEASTSLLSNLLLGHFMAKFGNMPVQKLPTADIPEQLREHNPVFKYSPLFQLKWNNNLILIGDRVCAVTSNAPYQGWANFKKNILEITKHLENCGFLKKIERYSLKYVDLIEAETTAKQLELIDLDLKLGAQQIKKDAVNIRVELPRESFLHAVQIMTNSILEENGKQTKMGILLSIDSIANAPSTDFWKSLPDNLEIIHTANKELFFEFLKEKTIDSLEPIYGNE</sequence>
<dbReference type="EMBL" id="LR699119">
    <property type="protein sequence ID" value="VVC76777.1"/>
    <property type="molecule type" value="Genomic_DNA"/>
</dbReference>
<dbReference type="OrthoDB" id="5767768at2"/>
<proteinExistence type="predicted"/>
<evidence type="ECO:0008006" key="3">
    <source>
        <dbReference type="Google" id="ProtNLM"/>
    </source>
</evidence>
<dbReference type="Proteomes" id="UP000324194">
    <property type="component" value="Chromosome 1"/>
</dbReference>
<organism evidence="1 2">
    <name type="scientific">Aquicella siphonis</name>
    <dbReference type="NCBI Taxonomy" id="254247"/>
    <lineage>
        <taxon>Bacteria</taxon>
        <taxon>Pseudomonadati</taxon>
        <taxon>Pseudomonadota</taxon>
        <taxon>Gammaproteobacteria</taxon>
        <taxon>Legionellales</taxon>
        <taxon>Coxiellaceae</taxon>
        <taxon>Aquicella</taxon>
    </lineage>
</organism>
<gene>
    <name evidence="1" type="ORF">AQUSIP_21030</name>
</gene>
<dbReference type="AlphaFoldDB" id="A0A5E4PK19"/>
<dbReference type="InterPro" id="IPR026349">
    <property type="entry name" value="CHP04255"/>
</dbReference>
<keyword evidence="2" id="KW-1185">Reference proteome</keyword>
<dbReference type="NCBIfam" id="TIGR04255">
    <property type="entry name" value="sporadTIGR04255"/>
    <property type="match status" value="1"/>
</dbReference>